<name>A0A0G2E6U6_PHACM</name>
<dbReference type="Gene3D" id="6.10.250.90">
    <property type="match status" value="1"/>
</dbReference>
<feature type="region of interest" description="Disordered" evidence="9">
    <location>
        <begin position="25"/>
        <end position="59"/>
    </location>
</feature>
<evidence type="ECO:0000256" key="3">
    <source>
        <dbReference type="ARBA" id="ARBA00022019"/>
    </source>
</evidence>
<proteinExistence type="inferred from homology"/>
<organism evidence="10 11">
    <name type="scientific">Phaeomoniella chlamydospora</name>
    <name type="common">Phaeoacremonium chlamydosporum</name>
    <dbReference type="NCBI Taxonomy" id="158046"/>
    <lineage>
        <taxon>Eukaryota</taxon>
        <taxon>Fungi</taxon>
        <taxon>Dikarya</taxon>
        <taxon>Ascomycota</taxon>
        <taxon>Pezizomycotina</taxon>
        <taxon>Eurotiomycetes</taxon>
        <taxon>Chaetothyriomycetidae</taxon>
        <taxon>Phaeomoniellales</taxon>
        <taxon>Phaeomoniellaceae</taxon>
        <taxon>Phaeomoniella</taxon>
    </lineage>
</organism>
<comment type="subcellular location">
    <subcellularLocation>
        <location evidence="1">Nucleus</location>
    </subcellularLocation>
</comment>
<keyword evidence="7" id="KW-0131">Cell cycle</keyword>
<protein>
    <recommendedName>
        <fullName evidence="3">Spindle assembly checkpoint component MAD1</fullName>
    </recommendedName>
</protein>
<dbReference type="PANTHER" id="PTHR23168:SF0">
    <property type="entry name" value="MITOTIC SPINDLE ASSEMBLY CHECKPOINT PROTEIN MAD1"/>
    <property type="match status" value="1"/>
</dbReference>
<evidence type="ECO:0000256" key="2">
    <source>
        <dbReference type="ARBA" id="ARBA00008029"/>
    </source>
</evidence>
<dbReference type="OrthoDB" id="331602at2759"/>
<dbReference type="GO" id="GO:0051315">
    <property type="term" value="P:attachment of mitotic spindle microtubules to kinetochore"/>
    <property type="evidence" value="ECO:0007669"/>
    <property type="project" value="TreeGrafter"/>
</dbReference>
<evidence type="ECO:0000256" key="5">
    <source>
        <dbReference type="ARBA" id="ARBA00022776"/>
    </source>
</evidence>
<evidence type="ECO:0000313" key="10">
    <source>
        <dbReference type="EMBL" id="KKY18344.1"/>
    </source>
</evidence>
<keyword evidence="4" id="KW-0132">Cell division</keyword>
<feature type="coiled-coil region" evidence="8">
    <location>
        <begin position="452"/>
        <end position="479"/>
    </location>
</feature>
<evidence type="ECO:0000256" key="6">
    <source>
        <dbReference type="ARBA" id="ARBA00023242"/>
    </source>
</evidence>
<dbReference type="GO" id="GO:0007094">
    <property type="term" value="P:mitotic spindle assembly checkpoint signaling"/>
    <property type="evidence" value="ECO:0007669"/>
    <property type="project" value="InterPro"/>
</dbReference>
<gene>
    <name evidence="10" type="ORF">UCRPC4_g05026</name>
</gene>
<dbReference type="Gene3D" id="3.30.457.60">
    <property type="match status" value="1"/>
</dbReference>
<dbReference type="Proteomes" id="UP000053317">
    <property type="component" value="Unassembled WGS sequence"/>
</dbReference>
<dbReference type="GO" id="GO:0051301">
    <property type="term" value="P:cell division"/>
    <property type="evidence" value="ECO:0007669"/>
    <property type="project" value="UniProtKB-KW"/>
</dbReference>
<keyword evidence="8" id="KW-0175">Coiled coil</keyword>
<keyword evidence="11" id="KW-1185">Reference proteome</keyword>
<comment type="caution">
    <text evidence="10">The sequence shown here is derived from an EMBL/GenBank/DDBJ whole genome shotgun (WGS) entry which is preliminary data.</text>
</comment>
<evidence type="ECO:0000256" key="7">
    <source>
        <dbReference type="ARBA" id="ARBA00023306"/>
    </source>
</evidence>
<reference evidence="10 11" key="1">
    <citation type="submission" date="2015-05" db="EMBL/GenBank/DDBJ databases">
        <title>Distinctive expansion of gene families associated with plant cell wall degradation and secondary metabolism in the genomes of grapevine trunk pathogens.</title>
        <authorList>
            <person name="Lawrence D.P."/>
            <person name="Travadon R."/>
            <person name="Rolshausen P.E."/>
            <person name="Baumgartner K."/>
        </authorList>
    </citation>
    <scope>NUCLEOTIDE SEQUENCE [LARGE SCALE GENOMIC DNA]</scope>
    <source>
        <strain evidence="10">UCRPC4</strain>
    </source>
</reference>
<evidence type="ECO:0000256" key="1">
    <source>
        <dbReference type="ARBA" id="ARBA00004123"/>
    </source>
</evidence>
<dbReference type="EMBL" id="LCWF01000126">
    <property type="protein sequence ID" value="KKY18344.1"/>
    <property type="molecule type" value="Genomic_DNA"/>
</dbReference>
<dbReference type="AlphaFoldDB" id="A0A0G2E6U6"/>
<feature type="coiled-coil region" evidence="8">
    <location>
        <begin position="356"/>
        <end position="426"/>
    </location>
</feature>
<comment type="similarity">
    <text evidence="2">Belongs to the MAD1 family.</text>
</comment>
<sequence>MKIVDLAGTYVLQTKRQAATQPTYDLISGQPTDASGQQPLKRSISRQSLTARPGSQLGNHEEDLRAQLNSLRYELENLQQERGLLTLQHEKEIRELQVKAEADYKKAQAAEGVALKASKKYEALQKEVRDAQDQNINEKASLERKLRDAQDRNQSLQEEVEDAQERLADQDRHYKYQINEIEAKCTTLEDTVASFKQDLQALNADLDATNAALTKQNAENENHEAEIVRLKARAGDSETLAVIQRELSDQVTHIRRLESANREQAAELRKLRDAHKSVQVVEEQKRSLETELQVMNDVQRQMGELQIQKELLEDERRTWTSLLEREGQDIQFQSPEAVVKAFVQEQIEHASAVDRLGKAQAEVSEKDEVIRALEKSRGKLKEEIAKLEASSAAAGSAPPLPDNKAVKRLERQRTLAVKEVEYLRAQLKTFDTEETMMFPEDNNFDAVKVQQIQQLEFLVDEYRKEIHALHEDLSKYENTSSISAQAPATRGTKRSLEEEEQDESSQYGQILRKNKNLQASLTELQEKNQLLQTELTAAKKQLSSLKTRSRTRILELRSNPTDDYFNLQRSTLAALKAENAALLSQVRSEPLSTKVVPISTLESKEFEMKELERTIADKEKQLDRNRKIWMNKAMEFREAVGSVLGWKVDFLPNGKARLTSMFHVRQLGSDSDSDPDDWSIIFDGEQGTMKFAAGPNSPFALECKDLVRFWVQERGEVPCFLAAVALECYERTTRAARV</sequence>
<feature type="coiled-coil region" evidence="8">
    <location>
        <begin position="601"/>
        <end position="628"/>
    </location>
</feature>
<keyword evidence="6" id="KW-0539">Nucleus</keyword>
<dbReference type="SUPFAM" id="SSF75704">
    <property type="entry name" value="Mitotic arrest deficient-like 1, Mad1"/>
    <property type="match status" value="1"/>
</dbReference>
<evidence type="ECO:0000256" key="8">
    <source>
        <dbReference type="SAM" id="Coils"/>
    </source>
</evidence>
<dbReference type="InterPro" id="IPR008672">
    <property type="entry name" value="Mad1"/>
</dbReference>
<dbReference type="PANTHER" id="PTHR23168">
    <property type="entry name" value="MITOTIC SPINDLE ASSEMBLY CHECKPOINT PROTEIN MAD1 MITOTIC ARREST DEFICIENT-LIKE PROTEIN 1"/>
    <property type="match status" value="1"/>
</dbReference>
<keyword evidence="5" id="KW-0498">Mitosis</keyword>
<accession>A0A0G2E6U6</accession>
<evidence type="ECO:0000256" key="4">
    <source>
        <dbReference type="ARBA" id="ARBA00022618"/>
    </source>
</evidence>
<evidence type="ECO:0000313" key="11">
    <source>
        <dbReference type="Proteomes" id="UP000053317"/>
    </source>
</evidence>
<evidence type="ECO:0000256" key="9">
    <source>
        <dbReference type="SAM" id="MobiDB-lite"/>
    </source>
</evidence>
<dbReference type="GO" id="GO:0005635">
    <property type="term" value="C:nuclear envelope"/>
    <property type="evidence" value="ECO:0007669"/>
    <property type="project" value="TreeGrafter"/>
</dbReference>
<dbReference type="GO" id="GO:0000776">
    <property type="term" value="C:kinetochore"/>
    <property type="evidence" value="ECO:0007669"/>
    <property type="project" value="TreeGrafter"/>
</dbReference>
<dbReference type="Pfam" id="PF05557">
    <property type="entry name" value="MAD"/>
    <property type="match status" value="1"/>
</dbReference>
<dbReference type="GO" id="GO:0072686">
    <property type="term" value="C:mitotic spindle"/>
    <property type="evidence" value="ECO:0007669"/>
    <property type="project" value="TreeGrafter"/>
</dbReference>
<feature type="coiled-coil region" evidence="8">
    <location>
        <begin position="61"/>
        <end position="315"/>
    </location>
</feature>
<feature type="region of interest" description="Disordered" evidence="9">
    <location>
        <begin position="480"/>
        <end position="508"/>
    </location>
</feature>
<feature type="compositionally biased region" description="Polar residues" evidence="9">
    <location>
        <begin position="25"/>
        <end position="50"/>
    </location>
</feature>
<reference evidence="10 11" key="2">
    <citation type="submission" date="2015-05" db="EMBL/GenBank/DDBJ databases">
        <authorList>
            <person name="Morales-Cruz A."/>
            <person name="Amrine K.C."/>
            <person name="Cantu D."/>
        </authorList>
    </citation>
    <scope>NUCLEOTIDE SEQUENCE [LARGE SCALE GENOMIC DNA]</scope>
    <source>
        <strain evidence="10">UCRPC4</strain>
    </source>
</reference>